<sequence>MMTKEFKSRKNAPFRGCLDVVSTVGGIAERMVSLGSVKKCEENATYSFEGVAPATVSDGRGESLVDYERGERREGKCLCCCDMEVYIEVEEAYGTLAELEWNVKMAKLSQPNLRL</sequence>
<accession>A0AAN9TUF4</accession>
<dbReference type="Proteomes" id="UP001367676">
    <property type="component" value="Unassembled WGS sequence"/>
</dbReference>
<comment type="caution">
    <text evidence="1">The sequence shown here is derived from an EMBL/GenBank/DDBJ whole genome shotgun (WGS) entry which is preliminary data.</text>
</comment>
<dbReference type="AlphaFoldDB" id="A0AAN9TUF4"/>
<name>A0AAN9TUF4_9HEMI</name>
<evidence type="ECO:0000313" key="2">
    <source>
        <dbReference type="Proteomes" id="UP001367676"/>
    </source>
</evidence>
<reference evidence="1 2" key="1">
    <citation type="submission" date="2024-03" db="EMBL/GenBank/DDBJ databases">
        <title>Adaptation during the transition from Ophiocordyceps entomopathogen to insect associate is accompanied by gene loss and intensified selection.</title>
        <authorList>
            <person name="Ward C.M."/>
            <person name="Onetto C.A."/>
            <person name="Borneman A.R."/>
        </authorList>
    </citation>
    <scope>NUCLEOTIDE SEQUENCE [LARGE SCALE GENOMIC DNA]</scope>
    <source>
        <strain evidence="1">AWRI1</strain>
        <tissue evidence="1">Single Adult Female</tissue>
    </source>
</reference>
<organism evidence="1 2">
    <name type="scientific">Parthenolecanium corni</name>
    <dbReference type="NCBI Taxonomy" id="536013"/>
    <lineage>
        <taxon>Eukaryota</taxon>
        <taxon>Metazoa</taxon>
        <taxon>Ecdysozoa</taxon>
        <taxon>Arthropoda</taxon>
        <taxon>Hexapoda</taxon>
        <taxon>Insecta</taxon>
        <taxon>Pterygota</taxon>
        <taxon>Neoptera</taxon>
        <taxon>Paraneoptera</taxon>
        <taxon>Hemiptera</taxon>
        <taxon>Sternorrhyncha</taxon>
        <taxon>Coccoidea</taxon>
        <taxon>Coccidae</taxon>
        <taxon>Parthenolecanium</taxon>
    </lineage>
</organism>
<protein>
    <submittedName>
        <fullName evidence="1">Uncharacterized protein</fullName>
    </submittedName>
</protein>
<evidence type="ECO:0000313" key="1">
    <source>
        <dbReference type="EMBL" id="KAK7603912.1"/>
    </source>
</evidence>
<keyword evidence="2" id="KW-1185">Reference proteome</keyword>
<dbReference type="EMBL" id="JBBCAQ010000004">
    <property type="protein sequence ID" value="KAK7603912.1"/>
    <property type="molecule type" value="Genomic_DNA"/>
</dbReference>
<gene>
    <name evidence="1" type="ORF">V9T40_004185</name>
</gene>
<proteinExistence type="predicted"/>